<protein>
    <submittedName>
        <fullName evidence="1">Uncharacterized protein</fullName>
    </submittedName>
</protein>
<evidence type="ECO:0000313" key="2">
    <source>
        <dbReference type="Proteomes" id="UP001596083"/>
    </source>
</evidence>
<name>A0ABW0ZBQ6_9ACTN</name>
<dbReference type="EMBL" id="JBHSPB010000040">
    <property type="protein sequence ID" value="MFC5724939.1"/>
    <property type="molecule type" value="Genomic_DNA"/>
</dbReference>
<keyword evidence="2" id="KW-1185">Reference proteome</keyword>
<organism evidence="1 2">
    <name type="scientific">Streptomyces gamaensis</name>
    <dbReference type="NCBI Taxonomy" id="1763542"/>
    <lineage>
        <taxon>Bacteria</taxon>
        <taxon>Bacillati</taxon>
        <taxon>Actinomycetota</taxon>
        <taxon>Actinomycetes</taxon>
        <taxon>Kitasatosporales</taxon>
        <taxon>Streptomycetaceae</taxon>
        <taxon>Streptomyces</taxon>
    </lineage>
</organism>
<dbReference type="Proteomes" id="UP001596083">
    <property type="component" value="Unassembled WGS sequence"/>
</dbReference>
<reference evidence="2" key="1">
    <citation type="journal article" date="2019" name="Int. J. Syst. Evol. Microbiol.">
        <title>The Global Catalogue of Microorganisms (GCM) 10K type strain sequencing project: providing services to taxonomists for standard genome sequencing and annotation.</title>
        <authorList>
            <consortium name="The Broad Institute Genomics Platform"/>
            <consortium name="The Broad Institute Genome Sequencing Center for Infectious Disease"/>
            <person name="Wu L."/>
            <person name="Ma J."/>
        </authorList>
    </citation>
    <scope>NUCLEOTIDE SEQUENCE [LARGE SCALE GENOMIC DNA]</scope>
    <source>
        <strain evidence="2">CGMCC 4.7304</strain>
    </source>
</reference>
<evidence type="ECO:0000313" key="1">
    <source>
        <dbReference type="EMBL" id="MFC5724939.1"/>
    </source>
</evidence>
<proteinExistence type="predicted"/>
<dbReference type="RefSeq" id="WP_390321595.1">
    <property type="nucleotide sequence ID" value="NZ_JBHSPB010000040.1"/>
</dbReference>
<accession>A0ABW0ZBQ6</accession>
<comment type="caution">
    <text evidence="1">The sequence shown here is derived from an EMBL/GenBank/DDBJ whole genome shotgun (WGS) entry which is preliminary data.</text>
</comment>
<sequence length="248" mass="27291">MISEVITAVASATFLPLARRVRKLWQRRSPLAVVAAPHIPKAWKLALPDAEPLHASVPLAHSGRRYRQMYEWLRTKGAYDYGLTALDLHAENRSTEPLTITHIGVRKTDVGVPLRAALVAYPPAGAVQKELIYFDLDEADPTGRPARFDMGCLEPTGEQSYFLDREVRLEAGDSQTFHIAGAALRSRVSWELSITILQAGKDRTITAVPESGPLKTSGTPTEGFDGEWIWNWFAGDAASFIPAPHPIA</sequence>
<gene>
    <name evidence="1" type="ORF">ACFP1Z_32820</name>
</gene>